<keyword evidence="2 5" id="KW-0808">Transferase</keyword>
<evidence type="ECO:0000256" key="5">
    <source>
        <dbReference type="PROSITE-ProRule" id="PRU01016"/>
    </source>
</evidence>
<dbReference type="AlphaFoldDB" id="A0A2Z6UQA2"/>
<dbReference type="GO" id="GO:0032259">
    <property type="term" value="P:methylation"/>
    <property type="evidence" value="ECO:0007669"/>
    <property type="project" value="UniProtKB-KW"/>
</dbReference>
<proteinExistence type="inferred from homology"/>
<accession>A0A2Z6UQA2</accession>
<keyword evidence="3 5" id="KW-0949">S-adenosyl-L-methionine</keyword>
<name>A0A2Z6UQA2_MICAE</name>
<dbReference type="PROSITE" id="PS51679">
    <property type="entry name" value="SAM_MT_C5"/>
    <property type="match status" value="1"/>
</dbReference>
<evidence type="ECO:0000256" key="3">
    <source>
        <dbReference type="ARBA" id="ARBA00022691"/>
    </source>
</evidence>
<dbReference type="GO" id="GO:0003886">
    <property type="term" value="F:DNA (cytosine-5-)-methyltransferase activity"/>
    <property type="evidence" value="ECO:0007669"/>
    <property type="project" value="UniProtKB-EC"/>
</dbReference>
<evidence type="ECO:0000256" key="1">
    <source>
        <dbReference type="ARBA" id="ARBA00022603"/>
    </source>
</evidence>
<evidence type="ECO:0000313" key="8">
    <source>
        <dbReference type="EMBL" id="GBL11432.1"/>
    </source>
</evidence>
<dbReference type="InterPro" id="IPR001525">
    <property type="entry name" value="C5_MeTfrase"/>
</dbReference>
<dbReference type="PANTHER" id="PTHR46098">
    <property type="entry name" value="TRNA (CYTOSINE(38)-C(5))-METHYLTRANSFERASE"/>
    <property type="match status" value="1"/>
</dbReference>
<comment type="caution">
    <text evidence="8">The sequence shown here is derived from an EMBL/GenBank/DDBJ whole genome shotgun (WGS) entry which is preliminary data.</text>
</comment>
<feature type="active site" evidence="5">
    <location>
        <position position="85"/>
    </location>
</feature>
<evidence type="ECO:0000313" key="9">
    <source>
        <dbReference type="Proteomes" id="UP000248272"/>
    </source>
</evidence>
<keyword evidence="1 5" id="KW-0489">Methyltransferase</keyword>
<dbReference type="GO" id="GO:0009307">
    <property type="term" value="P:DNA restriction-modification system"/>
    <property type="evidence" value="ECO:0007669"/>
    <property type="project" value="UniProtKB-KW"/>
</dbReference>
<dbReference type="InterPro" id="IPR050750">
    <property type="entry name" value="C5-MTase"/>
</dbReference>
<dbReference type="InterPro" id="IPR018117">
    <property type="entry name" value="C5_DNA_meth_AS"/>
</dbReference>
<dbReference type="Gene3D" id="3.40.50.150">
    <property type="entry name" value="Vaccinia Virus protein VP39"/>
    <property type="match status" value="1"/>
</dbReference>
<protein>
    <recommendedName>
        <fullName evidence="7">Cytosine-specific methyltransferase</fullName>
        <ecNumber evidence="7">2.1.1.37</ecNumber>
    </recommendedName>
</protein>
<gene>
    <name evidence="8" type="primary">hhaIM_1</name>
    <name evidence="8" type="ORF">MSj_02936</name>
</gene>
<dbReference type="InterPro" id="IPR029063">
    <property type="entry name" value="SAM-dependent_MTases_sf"/>
</dbReference>
<dbReference type="RefSeq" id="WP_110579726.1">
    <property type="nucleotide sequence ID" value="NZ_BDSG01000076.1"/>
</dbReference>
<dbReference type="SUPFAM" id="SSF53335">
    <property type="entry name" value="S-adenosyl-L-methionine-dependent methyltransferases"/>
    <property type="match status" value="1"/>
</dbReference>
<dbReference type="PROSITE" id="PS00094">
    <property type="entry name" value="C5_MTASE_1"/>
    <property type="match status" value="1"/>
</dbReference>
<reference evidence="8 9" key="1">
    <citation type="journal article" date="2018" name="Front. Microbiol.">
        <title>Adaptation of the Freshwater Bloom-Forming Cyanobacterium Microcystis aeruginosa to Brackish Water Is Driven by Recent Horizontal Transfer of Sucrose Genes.</title>
        <authorList>
            <person name="Tanabe Y."/>
            <person name="Hodoki Y."/>
            <person name="Sano T."/>
            <person name="Tada K."/>
            <person name="Watanabe M.M."/>
        </authorList>
    </citation>
    <scope>NUCLEOTIDE SEQUENCE [LARGE SCALE GENOMIC DNA]</scope>
    <source>
        <strain evidence="8 9">Sj</strain>
    </source>
</reference>
<evidence type="ECO:0000256" key="6">
    <source>
        <dbReference type="RuleBase" id="RU000416"/>
    </source>
</evidence>
<evidence type="ECO:0000256" key="2">
    <source>
        <dbReference type="ARBA" id="ARBA00022679"/>
    </source>
</evidence>
<sequence length="340" mass="38682">MNLLKNKEKIRFIDLFCGLGGFRVAIAQVCRQKNLESDCVFSCDIDKDARSIYHANFGDQPRGDITEIAALDIPNHDILMAGFPCQPFSICGDLKGFEDTRGTLFFEIARILKAKQPAAFILENVKQLQGHQQGKTLQVILDTLQDLDYYTDYRVLNALNFGLPQKRERIFIVGFREARRFIWPKPALSRTSLTEILEENVSDFYYASEKIQKSRLLKREGKKPYSEPTIWHENKGGNVSAYPYSCALRAGASYNYLLVDGKRRLTEREMLRLQGFPDDYQIVGSYQTMRKLTGNSVAISCVAAVVNSVIESLLDIEQASTNSFSFNRTTQLSLFSTQEF</sequence>
<dbReference type="EC" id="2.1.1.37" evidence="7"/>
<dbReference type="CDD" id="cd00315">
    <property type="entry name" value="Cyt_C5_DNA_methylase"/>
    <property type="match status" value="1"/>
</dbReference>
<dbReference type="Proteomes" id="UP000248272">
    <property type="component" value="Unassembled WGS sequence"/>
</dbReference>
<dbReference type="PRINTS" id="PR00105">
    <property type="entry name" value="C5METTRFRASE"/>
</dbReference>
<comment type="catalytic activity">
    <reaction evidence="7">
        <text>a 2'-deoxycytidine in DNA + S-adenosyl-L-methionine = a 5-methyl-2'-deoxycytidine in DNA + S-adenosyl-L-homocysteine + H(+)</text>
        <dbReference type="Rhea" id="RHEA:13681"/>
        <dbReference type="Rhea" id="RHEA-COMP:11369"/>
        <dbReference type="Rhea" id="RHEA-COMP:11370"/>
        <dbReference type="ChEBI" id="CHEBI:15378"/>
        <dbReference type="ChEBI" id="CHEBI:57856"/>
        <dbReference type="ChEBI" id="CHEBI:59789"/>
        <dbReference type="ChEBI" id="CHEBI:85452"/>
        <dbReference type="ChEBI" id="CHEBI:85454"/>
        <dbReference type="EC" id="2.1.1.37"/>
    </reaction>
</comment>
<dbReference type="Gene3D" id="3.90.120.10">
    <property type="entry name" value="DNA Methylase, subunit A, domain 2"/>
    <property type="match status" value="1"/>
</dbReference>
<dbReference type="Pfam" id="PF00145">
    <property type="entry name" value="DNA_methylase"/>
    <property type="match status" value="1"/>
</dbReference>
<comment type="similarity">
    <text evidence="5 6">Belongs to the class I-like SAM-binding methyltransferase superfamily. C5-methyltransferase family.</text>
</comment>
<dbReference type="EMBL" id="BDSG01000076">
    <property type="protein sequence ID" value="GBL11432.1"/>
    <property type="molecule type" value="Genomic_DNA"/>
</dbReference>
<keyword evidence="4" id="KW-0680">Restriction system</keyword>
<dbReference type="PANTHER" id="PTHR46098:SF1">
    <property type="entry name" value="TRNA (CYTOSINE(38)-C(5))-METHYLTRANSFERASE"/>
    <property type="match status" value="1"/>
</dbReference>
<dbReference type="NCBIfam" id="TIGR00675">
    <property type="entry name" value="dcm"/>
    <property type="match status" value="1"/>
</dbReference>
<evidence type="ECO:0000256" key="4">
    <source>
        <dbReference type="ARBA" id="ARBA00022747"/>
    </source>
</evidence>
<organism evidence="8 9">
    <name type="scientific">Microcystis aeruginosa Sj</name>
    <dbReference type="NCBI Taxonomy" id="1979544"/>
    <lineage>
        <taxon>Bacteria</taxon>
        <taxon>Bacillati</taxon>
        <taxon>Cyanobacteriota</taxon>
        <taxon>Cyanophyceae</taxon>
        <taxon>Oscillatoriophycideae</taxon>
        <taxon>Chroococcales</taxon>
        <taxon>Microcystaceae</taxon>
        <taxon>Microcystis</taxon>
    </lineage>
</organism>
<evidence type="ECO:0000256" key="7">
    <source>
        <dbReference type="RuleBase" id="RU000417"/>
    </source>
</evidence>